<evidence type="ECO:0000313" key="2">
    <source>
        <dbReference type="EMBL" id="KAL2748030.1"/>
    </source>
</evidence>
<comment type="caution">
    <text evidence="2">The sequence shown here is derived from an EMBL/GenBank/DDBJ whole genome shotgun (WGS) entry which is preliminary data.</text>
</comment>
<organism evidence="2 3">
    <name type="scientific">Vespula maculifrons</name>
    <name type="common">Eastern yellow jacket</name>
    <name type="synonym">Wasp</name>
    <dbReference type="NCBI Taxonomy" id="7453"/>
    <lineage>
        <taxon>Eukaryota</taxon>
        <taxon>Metazoa</taxon>
        <taxon>Ecdysozoa</taxon>
        <taxon>Arthropoda</taxon>
        <taxon>Hexapoda</taxon>
        <taxon>Insecta</taxon>
        <taxon>Pterygota</taxon>
        <taxon>Neoptera</taxon>
        <taxon>Endopterygota</taxon>
        <taxon>Hymenoptera</taxon>
        <taxon>Apocrita</taxon>
        <taxon>Aculeata</taxon>
        <taxon>Vespoidea</taxon>
        <taxon>Vespidae</taxon>
        <taxon>Vespinae</taxon>
        <taxon>Vespula</taxon>
    </lineage>
</organism>
<gene>
    <name evidence="2" type="ORF">V1477_003925</name>
</gene>
<dbReference type="InterPro" id="IPR028271">
    <property type="entry name" value="RAMAC"/>
</dbReference>
<evidence type="ECO:0008006" key="4">
    <source>
        <dbReference type="Google" id="ProtNLM"/>
    </source>
</evidence>
<feature type="compositionally biased region" description="Basic residues" evidence="1">
    <location>
        <begin position="93"/>
        <end position="102"/>
    </location>
</feature>
<dbReference type="EMBL" id="JAYRBN010000034">
    <property type="protein sequence ID" value="KAL2748030.1"/>
    <property type="molecule type" value="Genomic_DNA"/>
</dbReference>
<name>A0ABD2CTR0_VESMC</name>
<dbReference type="Pfam" id="PF15320">
    <property type="entry name" value="RAM"/>
    <property type="match status" value="1"/>
</dbReference>
<feature type="compositionally biased region" description="Basic and acidic residues" evidence="1">
    <location>
        <begin position="72"/>
        <end position="92"/>
    </location>
</feature>
<dbReference type="AlphaFoldDB" id="A0ABD2CTR0"/>
<sequence>MMENNMTEEQKRFLEECEIEFKDRFTENDIEFMKIKRAIPKKPPIVDPWYNKPRKQPYDWGQQNQGHGSRNHNWDRRSLERGDRYDRHDGKHYVHYHNTKPY</sequence>
<evidence type="ECO:0000313" key="3">
    <source>
        <dbReference type="Proteomes" id="UP001607303"/>
    </source>
</evidence>
<proteinExistence type="predicted"/>
<reference evidence="2 3" key="1">
    <citation type="journal article" date="2024" name="Ann. Entomol. Soc. Am.">
        <title>Genomic analyses of the southern and eastern yellowjacket wasps (Hymenoptera: Vespidae) reveal evolutionary signatures of social life.</title>
        <authorList>
            <person name="Catto M.A."/>
            <person name="Caine P.B."/>
            <person name="Orr S.E."/>
            <person name="Hunt B.G."/>
            <person name="Goodisman M.A.D."/>
        </authorList>
    </citation>
    <scope>NUCLEOTIDE SEQUENCE [LARGE SCALE GENOMIC DNA]</scope>
    <source>
        <strain evidence="2">232</strain>
        <tissue evidence="2">Head and thorax</tissue>
    </source>
</reference>
<evidence type="ECO:0000256" key="1">
    <source>
        <dbReference type="SAM" id="MobiDB-lite"/>
    </source>
</evidence>
<keyword evidence="3" id="KW-1185">Reference proteome</keyword>
<accession>A0ABD2CTR0</accession>
<feature type="region of interest" description="Disordered" evidence="1">
    <location>
        <begin position="43"/>
        <end position="102"/>
    </location>
</feature>
<dbReference type="Proteomes" id="UP001607303">
    <property type="component" value="Unassembled WGS sequence"/>
</dbReference>
<protein>
    <recommendedName>
        <fullName evidence="4">RNMT-activating mini protein</fullName>
    </recommendedName>
</protein>